<dbReference type="OrthoDB" id="2386076at2759"/>
<name>A0A1Y2GGL4_9FUNG</name>
<sequence length="498" mass="58054">MKCFMPQDVTGVDPPRTKEPTFTAAEEDYIWGTLEMHINGVREVRRHGDRNGDDEDEEEIEHTPDWSVQDIYHGLTPKSIAQSWKVGFKTTTRIATYMARRFVKAIEEFGRKEIWNKRCKVTVEWEKAHGITAMSKRARGRNCVGEHRRSSNVPSLRQRQKLNVKEIYKIADNRVQDSYLGKTKLDVMERLEQDQPLHHRLERDWKATLHIIHDGNTPRGLFTSPTDCQRRAYRIKKLHGMLPTLAYMKQQRPDLYDTDICRMCELEREDTEHLWKCPITDDKQLEGWTRAIENINCDGQRGLAKERKLWEDKLRRAQAPGQKQVGKGPTFMPANEEAGELCYDDGEDEDGDGERAIRTVQDLYHGLVPKDMVKNWKDTFKTTASIAKYVVCRFIKAIEEIGRTEIWNRRYKVTVDWERTEGITSVNKRARGRTCVGQHRRSRGDFLGPTLRQRRTADVKAIRTEVDQRVAGSYRQQLELTVMERLGGCRFLMIEDCG</sequence>
<dbReference type="AlphaFoldDB" id="A0A1Y2GGL4"/>
<protein>
    <submittedName>
        <fullName evidence="1">Uncharacterized protein</fullName>
    </submittedName>
</protein>
<dbReference type="RefSeq" id="XP_021878657.1">
    <property type="nucleotide sequence ID" value="XM_022029008.1"/>
</dbReference>
<comment type="caution">
    <text evidence="1">The sequence shown here is derived from an EMBL/GenBank/DDBJ whole genome shotgun (WGS) entry which is preliminary data.</text>
</comment>
<reference evidence="1 2" key="1">
    <citation type="submission" date="2016-07" db="EMBL/GenBank/DDBJ databases">
        <title>Pervasive Adenine N6-methylation of Active Genes in Fungi.</title>
        <authorList>
            <consortium name="DOE Joint Genome Institute"/>
            <person name="Mondo S.J."/>
            <person name="Dannebaum R.O."/>
            <person name="Kuo R.C."/>
            <person name="Labutti K."/>
            <person name="Haridas S."/>
            <person name="Kuo A."/>
            <person name="Salamov A."/>
            <person name="Ahrendt S.R."/>
            <person name="Lipzen A."/>
            <person name="Sullivan W."/>
            <person name="Andreopoulos W.B."/>
            <person name="Clum A."/>
            <person name="Lindquist E."/>
            <person name="Daum C."/>
            <person name="Ramamoorthy G.K."/>
            <person name="Gryganskyi A."/>
            <person name="Culley D."/>
            <person name="Magnuson J.K."/>
            <person name="James T.Y."/>
            <person name="O'Malley M.A."/>
            <person name="Stajich J.E."/>
            <person name="Spatafora J.W."/>
            <person name="Visel A."/>
            <person name="Grigoriev I.V."/>
        </authorList>
    </citation>
    <scope>NUCLEOTIDE SEQUENCE [LARGE SCALE GENOMIC DNA]</scope>
    <source>
        <strain evidence="1 2">NRRL 3116</strain>
    </source>
</reference>
<accession>A0A1Y2GGL4</accession>
<evidence type="ECO:0000313" key="1">
    <source>
        <dbReference type="EMBL" id="ORZ09030.1"/>
    </source>
</evidence>
<dbReference type="Proteomes" id="UP000193648">
    <property type="component" value="Unassembled WGS sequence"/>
</dbReference>
<dbReference type="GeneID" id="33570851"/>
<dbReference type="EMBL" id="MCFF01000035">
    <property type="protein sequence ID" value="ORZ09030.1"/>
    <property type="molecule type" value="Genomic_DNA"/>
</dbReference>
<proteinExistence type="predicted"/>
<organism evidence="1 2">
    <name type="scientific">Lobosporangium transversale</name>
    <dbReference type="NCBI Taxonomy" id="64571"/>
    <lineage>
        <taxon>Eukaryota</taxon>
        <taxon>Fungi</taxon>
        <taxon>Fungi incertae sedis</taxon>
        <taxon>Mucoromycota</taxon>
        <taxon>Mortierellomycotina</taxon>
        <taxon>Mortierellomycetes</taxon>
        <taxon>Mortierellales</taxon>
        <taxon>Mortierellaceae</taxon>
        <taxon>Lobosporangium</taxon>
    </lineage>
</organism>
<dbReference type="InParanoid" id="A0A1Y2GGL4"/>
<keyword evidence="2" id="KW-1185">Reference proteome</keyword>
<gene>
    <name evidence="1" type="ORF">BCR41DRAFT_398898</name>
</gene>
<evidence type="ECO:0000313" key="2">
    <source>
        <dbReference type="Proteomes" id="UP000193648"/>
    </source>
</evidence>